<evidence type="ECO:0000256" key="1">
    <source>
        <dbReference type="SAM" id="Phobius"/>
    </source>
</evidence>
<keyword evidence="1" id="KW-0812">Transmembrane</keyword>
<keyword evidence="1" id="KW-0472">Membrane</keyword>
<gene>
    <name evidence="2" type="ORF">DWX31_20985</name>
</gene>
<accession>A0A3E3DIW0</accession>
<dbReference type="EMBL" id="QTJW01000015">
    <property type="protein sequence ID" value="RGD68608.1"/>
    <property type="molecule type" value="Genomic_DNA"/>
</dbReference>
<name>A0A3E3DIW0_9FIRM</name>
<comment type="caution">
    <text evidence="2">The sequence shown here is derived from an EMBL/GenBank/DDBJ whole genome shotgun (WGS) entry which is preliminary data.</text>
</comment>
<proteinExistence type="predicted"/>
<sequence length="60" mass="6903">MFKISMMFPLKWYGILFLLYNHTSNISFTVIASACFLSMDIYIGKSPGQLEKYANACRNL</sequence>
<protein>
    <submittedName>
        <fullName evidence="2">Uncharacterized protein</fullName>
    </submittedName>
</protein>
<feature type="transmembrane region" description="Helical" evidence="1">
    <location>
        <begin position="12"/>
        <end position="37"/>
    </location>
</feature>
<reference evidence="2 3" key="1">
    <citation type="submission" date="2018-08" db="EMBL/GenBank/DDBJ databases">
        <title>A genome reference for cultivated species of the human gut microbiota.</title>
        <authorList>
            <person name="Zou Y."/>
            <person name="Xue W."/>
            <person name="Luo G."/>
        </authorList>
    </citation>
    <scope>NUCLEOTIDE SEQUENCE [LARGE SCALE GENOMIC DNA]</scope>
    <source>
        <strain evidence="2 3">AF19-13AC</strain>
    </source>
</reference>
<organism evidence="2 3">
    <name type="scientific">Hungatella hathewayi</name>
    <dbReference type="NCBI Taxonomy" id="154046"/>
    <lineage>
        <taxon>Bacteria</taxon>
        <taxon>Bacillati</taxon>
        <taxon>Bacillota</taxon>
        <taxon>Clostridia</taxon>
        <taxon>Lachnospirales</taxon>
        <taxon>Lachnospiraceae</taxon>
        <taxon>Hungatella</taxon>
    </lineage>
</organism>
<keyword evidence="1" id="KW-1133">Transmembrane helix</keyword>
<dbReference type="AlphaFoldDB" id="A0A3E3DIW0"/>
<dbReference type="Proteomes" id="UP000261023">
    <property type="component" value="Unassembled WGS sequence"/>
</dbReference>
<evidence type="ECO:0000313" key="2">
    <source>
        <dbReference type="EMBL" id="RGD68608.1"/>
    </source>
</evidence>
<evidence type="ECO:0000313" key="3">
    <source>
        <dbReference type="Proteomes" id="UP000261023"/>
    </source>
</evidence>
<dbReference type="PROSITE" id="PS51257">
    <property type="entry name" value="PROKAR_LIPOPROTEIN"/>
    <property type="match status" value="1"/>
</dbReference>